<feature type="compositionally biased region" description="Acidic residues" evidence="3">
    <location>
        <begin position="586"/>
        <end position="615"/>
    </location>
</feature>
<dbReference type="Proteomes" id="UP000053477">
    <property type="component" value="Unassembled WGS sequence"/>
</dbReference>
<evidence type="ECO:0000256" key="1">
    <source>
        <dbReference type="ARBA" id="ARBA00023054"/>
    </source>
</evidence>
<feature type="region of interest" description="Disordered" evidence="3">
    <location>
        <begin position="580"/>
        <end position="615"/>
    </location>
</feature>
<dbReference type="PANTHER" id="PTHR32083:SF48">
    <property type="entry name" value="TRANS-GOLGI NETWORK-LOCALIZED SYP41-INTERACTING PROTEIN 1"/>
    <property type="match status" value="1"/>
</dbReference>
<feature type="compositionally biased region" description="Polar residues" evidence="3">
    <location>
        <begin position="684"/>
        <end position="693"/>
    </location>
</feature>
<proteinExistence type="predicted"/>
<dbReference type="AlphaFoldDB" id="A0A0H2RYG0"/>
<dbReference type="PANTHER" id="PTHR32083">
    <property type="entry name" value="CILIA AND FLAGELLA-ASSOCIATED PROTEIN 58-RELATED"/>
    <property type="match status" value="1"/>
</dbReference>
<feature type="compositionally biased region" description="Polar residues" evidence="3">
    <location>
        <begin position="251"/>
        <end position="262"/>
    </location>
</feature>
<evidence type="ECO:0000256" key="2">
    <source>
        <dbReference type="SAM" id="Coils"/>
    </source>
</evidence>
<keyword evidence="1 2" id="KW-0175">Coiled coil</keyword>
<dbReference type="EMBL" id="KQ085908">
    <property type="protein sequence ID" value="KLO17115.1"/>
    <property type="molecule type" value="Genomic_DNA"/>
</dbReference>
<dbReference type="STRING" id="27342.A0A0H2RYG0"/>
<dbReference type="GO" id="GO:0005856">
    <property type="term" value="C:cytoskeleton"/>
    <property type="evidence" value="ECO:0007669"/>
    <property type="project" value="TreeGrafter"/>
</dbReference>
<evidence type="ECO:0000313" key="4">
    <source>
        <dbReference type="EMBL" id="KLO17115.1"/>
    </source>
</evidence>
<feature type="region of interest" description="Disordered" evidence="3">
    <location>
        <begin position="684"/>
        <end position="773"/>
    </location>
</feature>
<dbReference type="InParanoid" id="A0A0H2RYG0"/>
<feature type="coiled-coil region" evidence="2">
    <location>
        <begin position="360"/>
        <end position="454"/>
    </location>
</feature>
<keyword evidence="5" id="KW-1185">Reference proteome</keyword>
<gene>
    <name evidence="4" type="ORF">SCHPADRAFT_822027</name>
</gene>
<feature type="compositionally biased region" description="Acidic residues" evidence="3">
    <location>
        <begin position="326"/>
        <end position="337"/>
    </location>
</feature>
<accession>A0A0H2RYG0</accession>
<feature type="compositionally biased region" description="Basic and acidic residues" evidence="3">
    <location>
        <begin position="123"/>
        <end position="141"/>
    </location>
</feature>
<feature type="compositionally biased region" description="Polar residues" evidence="3">
    <location>
        <begin position="221"/>
        <end position="232"/>
    </location>
</feature>
<reference evidence="4 5" key="1">
    <citation type="submission" date="2015-04" db="EMBL/GenBank/DDBJ databases">
        <title>Complete genome sequence of Schizopora paradoxa KUC8140, a cosmopolitan wood degrader in East Asia.</title>
        <authorList>
            <consortium name="DOE Joint Genome Institute"/>
            <person name="Min B."/>
            <person name="Park H."/>
            <person name="Jang Y."/>
            <person name="Kim J.-J."/>
            <person name="Kim K.H."/>
            <person name="Pangilinan J."/>
            <person name="Lipzen A."/>
            <person name="Riley R."/>
            <person name="Grigoriev I.V."/>
            <person name="Spatafora J.W."/>
            <person name="Choi I.-G."/>
        </authorList>
    </citation>
    <scope>NUCLEOTIDE SEQUENCE [LARGE SCALE GENOMIC DNA]</scope>
    <source>
        <strain evidence="4 5">KUC8140</strain>
    </source>
</reference>
<feature type="region of interest" description="Disordered" evidence="3">
    <location>
        <begin position="116"/>
        <end position="339"/>
    </location>
</feature>
<feature type="region of interest" description="Disordered" evidence="3">
    <location>
        <begin position="835"/>
        <end position="856"/>
    </location>
</feature>
<sequence>MLCSHGTFQRKIVFCSFLTKSQATYSRNRESIADIEEQLYEIFSSHPEAHLDSNEMLEVPANALISVFRIFGERNNGSRLLNEAEEDELNKLLKDNPDMKVTVPVLLQIIVTLTSMSPTEPSGGHDSDEERRGRVYDDESAVHSGSSRSSSRGPPTGPKTPNQSRVPDSPFDSERRQRTAPLQRGAAPSSWYAKRQFPAQRRRSDAGAGGRSFSDSEVQLKPTSTKSNSRPGSRSGHRAPSNPASPRMGSFDTQDASWSTASPPHISSPPMRPHSRARSHGQFDHYGSPDHSEWGSGNFSFMSMPPEGRHRDENSSIMLPPRHNDDEDSDSGEDEDPTLGLVLDRSAKSSLVSMAPQDQLDALQKANTELVRKLQSVEQNMQHRLIDHETEIEDLQNRIEEMKIELSATKREEKELRGKEGRYTHQISTLESEVAKLQRNLETSKVSYQNLQKLYQEQCDESQSLRDALRTRDQQYRDASDKNALHDVEIDKWSQQHEQLTQHLANVEQQLMIAREAEIQLDEQKQENLLLKETIDRLKFDMEELRNKADGNIPSSSGTSSNQNTIGKTLGVEFARMTSGAWKDENEGESDEESESTAVEEEEGHGDSDDTEGEDVIQTIITRKKRKVASRAMKRLETIHLEDVKEYADAYVQHEPEEFSSSLSIQTDPEPKKIMKTFHTQTEVTTNSFSVQTEPEPAPPPPPEKHEMSIQTDASEPESRSRSPSPGEDMASSSSTLMPPTPKQRPIDIFNGDLPPSYAQITGGSDDPADAQTQRDMHVAAEAIRKWHEGLHLPLSPIPGGVSVDAIEEWTALKEELGFDCSAIDKVLEMSLKNGPRSTRDDDLLSSPGAGPSSRRYTRKNRFYNIYNTFVYGSDRDRERKDEDEEDKRRAPGMLQTCAVAGLFALAVSVFTAPYMQAQYSVPGGPTYYDRMAWAEFNRLNPAGEGFVMDGATSIWDFIGRVGGEAARMAARNFPT</sequence>
<dbReference type="OrthoDB" id="432685at2759"/>
<evidence type="ECO:0000256" key="3">
    <source>
        <dbReference type="SAM" id="MobiDB-lite"/>
    </source>
</evidence>
<organism evidence="4 5">
    <name type="scientific">Schizopora paradoxa</name>
    <dbReference type="NCBI Taxonomy" id="27342"/>
    <lineage>
        <taxon>Eukaryota</taxon>
        <taxon>Fungi</taxon>
        <taxon>Dikarya</taxon>
        <taxon>Basidiomycota</taxon>
        <taxon>Agaricomycotina</taxon>
        <taxon>Agaricomycetes</taxon>
        <taxon>Hymenochaetales</taxon>
        <taxon>Schizoporaceae</taxon>
        <taxon>Schizopora</taxon>
    </lineage>
</organism>
<evidence type="ECO:0000313" key="5">
    <source>
        <dbReference type="Proteomes" id="UP000053477"/>
    </source>
</evidence>
<feature type="coiled-coil region" evidence="2">
    <location>
        <begin position="490"/>
        <end position="548"/>
    </location>
</feature>
<feature type="compositionally biased region" description="Low complexity" evidence="3">
    <location>
        <begin position="144"/>
        <end position="154"/>
    </location>
</feature>
<name>A0A0H2RYG0_9AGAM</name>
<protein>
    <submittedName>
        <fullName evidence="4">Uncharacterized protein</fullName>
    </submittedName>
</protein>
<feature type="compositionally biased region" description="Basic and acidic residues" evidence="3">
    <location>
        <begin position="281"/>
        <end position="293"/>
    </location>
</feature>